<name>A0ABP0F6V7_CLALP</name>
<gene>
    <name evidence="2" type="ORF">CVLEPA_LOCUS3879</name>
</gene>
<dbReference type="EMBL" id="CAWYQH010000009">
    <property type="protein sequence ID" value="CAK8674160.1"/>
    <property type="molecule type" value="Genomic_DNA"/>
</dbReference>
<feature type="region of interest" description="Disordered" evidence="1">
    <location>
        <begin position="78"/>
        <end position="140"/>
    </location>
</feature>
<organism evidence="2 3">
    <name type="scientific">Clavelina lepadiformis</name>
    <name type="common">Light-bulb sea squirt</name>
    <name type="synonym">Ascidia lepadiformis</name>
    <dbReference type="NCBI Taxonomy" id="159417"/>
    <lineage>
        <taxon>Eukaryota</taxon>
        <taxon>Metazoa</taxon>
        <taxon>Chordata</taxon>
        <taxon>Tunicata</taxon>
        <taxon>Ascidiacea</taxon>
        <taxon>Aplousobranchia</taxon>
        <taxon>Clavelinidae</taxon>
        <taxon>Clavelina</taxon>
    </lineage>
</organism>
<feature type="region of interest" description="Disordered" evidence="1">
    <location>
        <begin position="18"/>
        <end position="37"/>
    </location>
</feature>
<evidence type="ECO:0000313" key="2">
    <source>
        <dbReference type="EMBL" id="CAK8674160.1"/>
    </source>
</evidence>
<dbReference type="Proteomes" id="UP001642483">
    <property type="component" value="Unassembled WGS sequence"/>
</dbReference>
<keyword evidence="3" id="KW-1185">Reference proteome</keyword>
<accession>A0ABP0F6V7</accession>
<sequence length="155" mass="16519">MATFTIFRVPTRTLSLDPSDKRIESAGDAPTAGAAGSHLRRTTPAFAFTTPCGFRTAPRLAHMLDSLVRVSRRVGKVADISRGPRAPRATTPHRNRAPTAGALRTVPGRPTPRSARAPGHPKAPDAAISPRPDGGSYDRAPIALARRRVTLRAAF</sequence>
<proteinExistence type="predicted"/>
<reference evidence="2 3" key="1">
    <citation type="submission" date="2024-02" db="EMBL/GenBank/DDBJ databases">
        <authorList>
            <person name="Daric V."/>
            <person name="Darras S."/>
        </authorList>
    </citation>
    <scope>NUCLEOTIDE SEQUENCE [LARGE SCALE GENOMIC DNA]</scope>
</reference>
<evidence type="ECO:0000313" key="3">
    <source>
        <dbReference type="Proteomes" id="UP001642483"/>
    </source>
</evidence>
<evidence type="ECO:0000256" key="1">
    <source>
        <dbReference type="SAM" id="MobiDB-lite"/>
    </source>
</evidence>
<protein>
    <submittedName>
        <fullName evidence="2">Uncharacterized protein</fullName>
    </submittedName>
</protein>
<comment type="caution">
    <text evidence="2">The sequence shown here is derived from an EMBL/GenBank/DDBJ whole genome shotgun (WGS) entry which is preliminary data.</text>
</comment>